<feature type="region of interest" description="Disordered" evidence="1">
    <location>
        <begin position="46"/>
        <end position="106"/>
    </location>
</feature>
<feature type="compositionally biased region" description="Polar residues" evidence="1">
    <location>
        <begin position="49"/>
        <end position="64"/>
    </location>
</feature>
<reference evidence="2" key="1">
    <citation type="submission" date="2022-08" db="EMBL/GenBank/DDBJ databases">
        <title>A Global Phylogenomic Analysis of the Shiitake Genus Lentinula.</title>
        <authorList>
            <consortium name="DOE Joint Genome Institute"/>
            <person name="Sierra-Patev S."/>
            <person name="Min B."/>
            <person name="Naranjo-Ortiz M."/>
            <person name="Looney B."/>
            <person name="Konkel Z."/>
            <person name="Slot J.C."/>
            <person name="Sakamoto Y."/>
            <person name="Steenwyk J.L."/>
            <person name="Rokas A."/>
            <person name="Carro J."/>
            <person name="Camarero S."/>
            <person name="Ferreira P."/>
            <person name="Molpeceres G."/>
            <person name="Ruiz-Duenas F.J."/>
            <person name="Serrano A."/>
            <person name="Henrissat B."/>
            <person name="Drula E."/>
            <person name="Hughes K.W."/>
            <person name="Mata J.L."/>
            <person name="Ishikawa N.K."/>
            <person name="Vargas-Isla R."/>
            <person name="Ushijima S."/>
            <person name="Smith C.A."/>
            <person name="Ahrendt S."/>
            <person name="Andreopoulos W."/>
            <person name="He G."/>
            <person name="Labutti K."/>
            <person name="Lipzen A."/>
            <person name="Ng V."/>
            <person name="Riley R."/>
            <person name="Sandor L."/>
            <person name="Barry K."/>
            <person name="Martinez A.T."/>
            <person name="Xiao Y."/>
            <person name="Gibbons J.G."/>
            <person name="Terashima K."/>
            <person name="Grigoriev I.V."/>
            <person name="Hibbett D.S."/>
        </authorList>
    </citation>
    <scope>NUCLEOTIDE SEQUENCE</scope>
    <source>
        <strain evidence="2">RHP3577 ss4</strain>
    </source>
</reference>
<evidence type="ECO:0000256" key="1">
    <source>
        <dbReference type="SAM" id="MobiDB-lite"/>
    </source>
</evidence>
<feature type="compositionally biased region" description="Acidic residues" evidence="1">
    <location>
        <begin position="95"/>
        <end position="106"/>
    </location>
</feature>
<gene>
    <name evidence="2" type="ORF">C8R41DRAFT_920216</name>
</gene>
<keyword evidence="3" id="KW-1185">Reference proteome</keyword>
<sequence length="183" mass="20169">MKERKAAAAAKKRAEEEAAKKAAEEVHRQKEIAAWDLEEWRRKMAEAATTCSRWGSSPGETSVSPRRPVVEIRKEKGKGKAKAQPVGGDPNDGNNGEDDDNDEEQAPCEQCQLKKIPCLEQAIIHNVGHTYLLAAGGCLPSLVAIFSPFVTITHGLAYHPINLQPHTPADYHLLFSAHDHQYL</sequence>
<feature type="region of interest" description="Disordered" evidence="1">
    <location>
        <begin position="1"/>
        <end position="27"/>
    </location>
</feature>
<evidence type="ECO:0000313" key="3">
    <source>
        <dbReference type="Proteomes" id="UP001150217"/>
    </source>
</evidence>
<dbReference type="Proteomes" id="UP001150217">
    <property type="component" value="Unassembled WGS sequence"/>
</dbReference>
<evidence type="ECO:0000313" key="2">
    <source>
        <dbReference type="EMBL" id="KAJ4491850.1"/>
    </source>
</evidence>
<protein>
    <submittedName>
        <fullName evidence="2">Uncharacterized protein</fullName>
    </submittedName>
</protein>
<accession>A0ABQ8VFG5</accession>
<proteinExistence type="predicted"/>
<comment type="caution">
    <text evidence="2">The sequence shown here is derived from an EMBL/GenBank/DDBJ whole genome shotgun (WGS) entry which is preliminary data.</text>
</comment>
<organism evidence="2 3">
    <name type="scientific">Lentinula lateritia</name>
    <dbReference type="NCBI Taxonomy" id="40482"/>
    <lineage>
        <taxon>Eukaryota</taxon>
        <taxon>Fungi</taxon>
        <taxon>Dikarya</taxon>
        <taxon>Basidiomycota</taxon>
        <taxon>Agaricomycotina</taxon>
        <taxon>Agaricomycetes</taxon>
        <taxon>Agaricomycetidae</taxon>
        <taxon>Agaricales</taxon>
        <taxon>Marasmiineae</taxon>
        <taxon>Omphalotaceae</taxon>
        <taxon>Lentinula</taxon>
    </lineage>
</organism>
<name>A0ABQ8VFG5_9AGAR</name>
<dbReference type="EMBL" id="JANVFT010000040">
    <property type="protein sequence ID" value="KAJ4491850.1"/>
    <property type="molecule type" value="Genomic_DNA"/>
</dbReference>